<evidence type="ECO:0000256" key="3">
    <source>
        <dbReference type="ARBA" id="ARBA00022833"/>
    </source>
</evidence>
<dbReference type="GO" id="GO:0008270">
    <property type="term" value="F:zinc ion binding"/>
    <property type="evidence" value="ECO:0007669"/>
    <property type="project" value="UniProtKB-KW"/>
</dbReference>
<dbReference type="InterPro" id="IPR013083">
    <property type="entry name" value="Znf_RING/FYVE/PHD"/>
</dbReference>
<dbReference type="InterPro" id="IPR011011">
    <property type="entry name" value="Znf_FYVE_PHD"/>
</dbReference>
<evidence type="ECO:0000313" key="6">
    <source>
        <dbReference type="Proteomes" id="UP000261480"/>
    </source>
</evidence>
<evidence type="ECO:0000313" key="5">
    <source>
        <dbReference type="Ensembl" id="ENSPMEP00000017426.1"/>
    </source>
</evidence>
<protein>
    <recommendedName>
        <fullName evidence="4">FYVE zinc finger domain-containing protein</fullName>
    </recommendedName>
</protein>
<evidence type="ECO:0000256" key="2">
    <source>
        <dbReference type="ARBA" id="ARBA00022771"/>
    </source>
</evidence>
<keyword evidence="3" id="KW-0862">Zinc</keyword>
<keyword evidence="6" id="KW-1185">Reference proteome</keyword>
<reference evidence="5" key="1">
    <citation type="submission" date="2025-08" db="UniProtKB">
        <authorList>
            <consortium name="Ensembl"/>
        </authorList>
    </citation>
    <scope>IDENTIFICATION</scope>
</reference>
<name>A0A3B3XQX9_9TELE</name>
<proteinExistence type="predicted"/>
<feature type="domain" description="FYVE zinc finger" evidence="4">
    <location>
        <begin position="32"/>
        <end position="89"/>
    </location>
</feature>
<dbReference type="Gene3D" id="3.30.40.10">
    <property type="entry name" value="Zinc/RING finger domain, C3HC4 (zinc finger)"/>
    <property type="match status" value="1"/>
</dbReference>
<accession>A0A3B3XQX9</accession>
<dbReference type="Ensembl" id="ENSPMET00000026273.1">
    <property type="protein sequence ID" value="ENSPMEP00000017426.1"/>
    <property type="gene ID" value="ENSPMEG00000020245.1"/>
</dbReference>
<dbReference type="SMART" id="SM00064">
    <property type="entry name" value="FYVE"/>
    <property type="match status" value="1"/>
</dbReference>
<dbReference type="SUPFAM" id="SSF57903">
    <property type="entry name" value="FYVE/PHD zinc finger"/>
    <property type="match status" value="1"/>
</dbReference>
<dbReference type="Pfam" id="PF01363">
    <property type="entry name" value="FYVE"/>
    <property type="match status" value="1"/>
</dbReference>
<dbReference type="PANTHER" id="PTHR46319">
    <property type="entry name" value="ZINC FINGER FYVE DOMAIN-CONTAINING PROTEIN"/>
    <property type="match status" value="1"/>
</dbReference>
<reference evidence="5" key="2">
    <citation type="submission" date="2025-09" db="UniProtKB">
        <authorList>
            <consortium name="Ensembl"/>
        </authorList>
    </citation>
    <scope>IDENTIFICATION</scope>
</reference>
<dbReference type="Proteomes" id="UP000261480">
    <property type="component" value="Unplaced"/>
</dbReference>
<dbReference type="PANTHER" id="PTHR46319:SF4">
    <property type="entry name" value="ZINC FINGER FYVE DOMAIN-CONTAINING PROTEIN 9"/>
    <property type="match status" value="1"/>
</dbReference>
<dbReference type="STRING" id="48701.ENSPMEP00000017426"/>
<dbReference type="InterPro" id="IPR000306">
    <property type="entry name" value="Znf_FYVE"/>
</dbReference>
<evidence type="ECO:0000256" key="1">
    <source>
        <dbReference type="ARBA" id="ARBA00022723"/>
    </source>
</evidence>
<keyword evidence="1" id="KW-0479">Metal-binding</keyword>
<keyword evidence="2" id="KW-0863">Zinc-finger</keyword>
<dbReference type="GO" id="GO:0016197">
    <property type="term" value="P:endosomal transport"/>
    <property type="evidence" value="ECO:0007669"/>
    <property type="project" value="TreeGrafter"/>
</dbReference>
<dbReference type="AlphaFoldDB" id="A0A3B3XQX9"/>
<dbReference type="GO" id="GO:0031901">
    <property type="term" value="C:early endosome membrane"/>
    <property type="evidence" value="ECO:0007669"/>
    <property type="project" value="TreeGrafter"/>
</dbReference>
<evidence type="ECO:0000259" key="4">
    <source>
        <dbReference type="SMART" id="SM00064"/>
    </source>
</evidence>
<sequence length="89" mass="9919">VGKPKQIRQDIKKRLVSPSGVLPEDQGDILGEVAPVWVPDAEAQVCMKCGTKFTFTKRRHHCRACGKVRGSLIYSKLEHLLCDNEACVK</sequence>
<organism evidence="5 6">
    <name type="scientific">Poecilia mexicana</name>
    <dbReference type="NCBI Taxonomy" id="48701"/>
    <lineage>
        <taxon>Eukaryota</taxon>
        <taxon>Metazoa</taxon>
        <taxon>Chordata</taxon>
        <taxon>Craniata</taxon>
        <taxon>Vertebrata</taxon>
        <taxon>Euteleostomi</taxon>
        <taxon>Actinopterygii</taxon>
        <taxon>Neopterygii</taxon>
        <taxon>Teleostei</taxon>
        <taxon>Neoteleostei</taxon>
        <taxon>Acanthomorphata</taxon>
        <taxon>Ovalentaria</taxon>
        <taxon>Atherinomorphae</taxon>
        <taxon>Cyprinodontiformes</taxon>
        <taxon>Poeciliidae</taxon>
        <taxon>Poeciliinae</taxon>
        <taxon>Poecilia</taxon>
    </lineage>
</organism>